<dbReference type="InterPro" id="IPR020845">
    <property type="entry name" value="AMP-binding_CS"/>
</dbReference>
<dbReference type="EMBL" id="BMGG01000011">
    <property type="protein sequence ID" value="GGC89882.1"/>
    <property type="molecule type" value="Genomic_DNA"/>
</dbReference>
<evidence type="ECO:0000256" key="1">
    <source>
        <dbReference type="ARBA" id="ARBA00006432"/>
    </source>
</evidence>
<comment type="caution">
    <text evidence="5">The sequence shown here is derived from an EMBL/GenBank/DDBJ whole genome shotgun (WGS) entry which is preliminary data.</text>
</comment>
<dbReference type="SUPFAM" id="SSF56801">
    <property type="entry name" value="Acetyl-CoA synthetase-like"/>
    <property type="match status" value="1"/>
</dbReference>
<dbReference type="GO" id="GO:0006631">
    <property type="term" value="P:fatty acid metabolic process"/>
    <property type="evidence" value="ECO:0007669"/>
    <property type="project" value="TreeGrafter"/>
</dbReference>
<dbReference type="InterPro" id="IPR045851">
    <property type="entry name" value="AMP-bd_C_sf"/>
</dbReference>
<evidence type="ECO:0000256" key="2">
    <source>
        <dbReference type="ARBA" id="ARBA00022598"/>
    </source>
</evidence>
<dbReference type="InterPro" id="IPR000873">
    <property type="entry name" value="AMP-dep_synth/lig_dom"/>
</dbReference>
<dbReference type="Gene3D" id="3.30.300.30">
    <property type="match status" value="1"/>
</dbReference>
<gene>
    <name evidence="5" type="ORF">GCM10010994_54670</name>
</gene>
<evidence type="ECO:0000313" key="5">
    <source>
        <dbReference type="EMBL" id="GGC89882.1"/>
    </source>
</evidence>
<dbReference type="Pfam" id="PF13193">
    <property type="entry name" value="AMP-binding_C"/>
    <property type="match status" value="1"/>
</dbReference>
<dbReference type="InterPro" id="IPR042099">
    <property type="entry name" value="ANL_N_sf"/>
</dbReference>
<sequence length="540" mass="59364">MTNENGDETMNGHDTQDALRATTREPRRALGRMVVGSILTSAALNFRDREAFLCAGTGRRVTFRQANERCNRLANGLTDAGLRKADVVAFLCNNRSELPEIYFALAKLGLVGIPLNYRLAPAEIIALVTEMDAKALIFATRFLWAAQQVKETVPNIAHLVAIGDDAPPWAQPYEQLLSSASADEPQVDVEEADPFYFNLTSGTTGLPKSYTLTHYNNATIGPMFASYDATSRDTFLTIFPAFGRVGYAWIAAGLMFGARNILMDFDAGEALRIIDTERVTLFNAVPTMGAMLLAEPSRPSRDLSSLRGIVFAGSTFPTQLRERIARELCPHIYEYYGMQESGALTVSTPAHRELHPSSVGVPIPFAELRIERSDGSLAAPDEPGEIVGRSPASVTQYFRNPEKSAETFRDGWVHTGDIGSMTEDGFLYVRGRLKDMIITGGQNVHAAEVEDAILSMEDVADCAVFALPDEFWGERVSAVIVRTSPSGATPSAEDVEQFCRQKLAGFKIPRVIYFDEGPLPRTPTGKVQKFLLVERFRTSR</sequence>
<evidence type="ECO:0000259" key="4">
    <source>
        <dbReference type="Pfam" id="PF13193"/>
    </source>
</evidence>
<proteinExistence type="inferred from homology"/>
<feature type="domain" description="AMP-dependent synthetase/ligase" evidence="3">
    <location>
        <begin position="42"/>
        <end position="397"/>
    </location>
</feature>
<comment type="similarity">
    <text evidence="1">Belongs to the ATP-dependent AMP-binding enzyme family.</text>
</comment>
<dbReference type="Pfam" id="PF00501">
    <property type="entry name" value="AMP-binding"/>
    <property type="match status" value="1"/>
</dbReference>
<keyword evidence="6" id="KW-1185">Reference proteome</keyword>
<reference evidence="5" key="1">
    <citation type="journal article" date="2014" name="Int. J. Syst. Evol. Microbiol.">
        <title>Complete genome sequence of Corynebacterium casei LMG S-19264T (=DSM 44701T), isolated from a smear-ripened cheese.</title>
        <authorList>
            <consortium name="US DOE Joint Genome Institute (JGI-PGF)"/>
            <person name="Walter F."/>
            <person name="Albersmeier A."/>
            <person name="Kalinowski J."/>
            <person name="Ruckert C."/>
        </authorList>
    </citation>
    <scope>NUCLEOTIDE SEQUENCE</scope>
    <source>
        <strain evidence="5">CGMCC 1.12919</strain>
    </source>
</reference>
<dbReference type="PROSITE" id="PS00455">
    <property type="entry name" value="AMP_BINDING"/>
    <property type="match status" value="1"/>
</dbReference>
<dbReference type="GO" id="GO:0031956">
    <property type="term" value="F:medium-chain fatty acid-CoA ligase activity"/>
    <property type="evidence" value="ECO:0007669"/>
    <property type="project" value="TreeGrafter"/>
</dbReference>
<reference evidence="5" key="2">
    <citation type="submission" date="2020-09" db="EMBL/GenBank/DDBJ databases">
        <authorList>
            <person name="Sun Q."/>
            <person name="Zhou Y."/>
        </authorList>
    </citation>
    <scope>NUCLEOTIDE SEQUENCE</scope>
    <source>
        <strain evidence="5">CGMCC 1.12919</strain>
    </source>
</reference>
<dbReference type="AlphaFoldDB" id="A0A916UV34"/>
<keyword evidence="2" id="KW-0436">Ligase</keyword>
<organism evidence="5 6">
    <name type="scientific">Chelatococcus reniformis</name>
    <dbReference type="NCBI Taxonomy" id="1494448"/>
    <lineage>
        <taxon>Bacteria</taxon>
        <taxon>Pseudomonadati</taxon>
        <taxon>Pseudomonadota</taxon>
        <taxon>Alphaproteobacteria</taxon>
        <taxon>Hyphomicrobiales</taxon>
        <taxon>Chelatococcaceae</taxon>
        <taxon>Chelatococcus</taxon>
    </lineage>
</organism>
<feature type="domain" description="AMP-binding enzyme C-terminal" evidence="4">
    <location>
        <begin position="448"/>
        <end position="526"/>
    </location>
</feature>
<dbReference type="InterPro" id="IPR025110">
    <property type="entry name" value="AMP-bd_C"/>
</dbReference>
<dbReference type="Gene3D" id="3.40.50.12780">
    <property type="entry name" value="N-terminal domain of ligase-like"/>
    <property type="match status" value="1"/>
</dbReference>
<dbReference type="PANTHER" id="PTHR43201">
    <property type="entry name" value="ACYL-COA SYNTHETASE"/>
    <property type="match status" value="1"/>
</dbReference>
<evidence type="ECO:0000313" key="6">
    <source>
        <dbReference type="Proteomes" id="UP000637002"/>
    </source>
</evidence>
<evidence type="ECO:0000259" key="3">
    <source>
        <dbReference type="Pfam" id="PF00501"/>
    </source>
</evidence>
<protein>
    <submittedName>
        <fullName evidence="5">Acyl-CoA synthetase</fullName>
    </submittedName>
</protein>
<name>A0A916UV34_9HYPH</name>
<dbReference type="Proteomes" id="UP000637002">
    <property type="component" value="Unassembled WGS sequence"/>
</dbReference>
<accession>A0A916UV34</accession>
<dbReference type="PANTHER" id="PTHR43201:SF5">
    <property type="entry name" value="MEDIUM-CHAIN ACYL-COA LIGASE ACSF2, MITOCHONDRIAL"/>
    <property type="match status" value="1"/>
</dbReference>